<evidence type="ECO:0000313" key="7">
    <source>
        <dbReference type="Proteomes" id="UP001143509"/>
    </source>
</evidence>
<organism evidence="6 7">
    <name type="scientific">Brevundimonas intermedia</name>
    <dbReference type="NCBI Taxonomy" id="74315"/>
    <lineage>
        <taxon>Bacteria</taxon>
        <taxon>Pseudomonadati</taxon>
        <taxon>Pseudomonadota</taxon>
        <taxon>Alphaproteobacteria</taxon>
        <taxon>Caulobacterales</taxon>
        <taxon>Caulobacteraceae</taxon>
        <taxon>Brevundimonas</taxon>
    </lineage>
</organism>
<keyword evidence="2 4" id="KW-0479">Metal-binding</keyword>
<evidence type="ECO:0000313" key="6">
    <source>
        <dbReference type="EMBL" id="GLK48974.1"/>
    </source>
</evidence>
<dbReference type="PROSITE" id="PS51007">
    <property type="entry name" value="CYTC"/>
    <property type="match status" value="1"/>
</dbReference>
<keyword evidence="7" id="KW-1185">Reference proteome</keyword>
<dbReference type="SUPFAM" id="SSF46626">
    <property type="entry name" value="Cytochrome c"/>
    <property type="match status" value="1"/>
</dbReference>
<sequence>MASGLLAPGLLAFALSACVDKADLPRPVAQGDAAEGLAIIREVGCAACHKIPGVAWPEGRSGGGLAGFGAKPLIAGRLPNQSDVLVQWLIDAPSLDPGTAMPPMPLTRDQARDVAAYLYTLDED</sequence>
<reference evidence="6" key="1">
    <citation type="journal article" date="2014" name="Int. J. Syst. Evol. Microbiol.">
        <title>Complete genome of a new Firmicutes species belonging to the dominant human colonic microbiota ('Ruminococcus bicirculans') reveals two chromosomes and a selective capacity to utilize plant glucans.</title>
        <authorList>
            <consortium name="NISC Comparative Sequencing Program"/>
            <person name="Wegmann U."/>
            <person name="Louis P."/>
            <person name="Goesmann A."/>
            <person name="Henrissat B."/>
            <person name="Duncan S.H."/>
            <person name="Flint H.J."/>
        </authorList>
    </citation>
    <scope>NUCLEOTIDE SEQUENCE</scope>
    <source>
        <strain evidence="6">VKM B-1499</strain>
    </source>
</reference>
<dbReference type="EMBL" id="BSFD01000005">
    <property type="protein sequence ID" value="GLK48974.1"/>
    <property type="molecule type" value="Genomic_DNA"/>
</dbReference>
<evidence type="ECO:0000256" key="4">
    <source>
        <dbReference type="PROSITE-ProRule" id="PRU00433"/>
    </source>
</evidence>
<dbReference type="Pfam" id="PF00034">
    <property type="entry name" value="Cytochrom_C"/>
    <property type="match status" value="1"/>
</dbReference>
<comment type="caution">
    <text evidence="6">The sequence shown here is derived from an EMBL/GenBank/DDBJ whole genome shotgun (WGS) entry which is preliminary data.</text>
</comment>
<evidence type="ECO:0000256" key="2">
    <source>
        <dbReference type="ARBA" id="ARBA00022723"/>
    </source>
</evidence>
<name>A0ABQ5TA92_9CAUL</name>
<keyword evidence="1 4" id="KW-0349">Heme</keyword>
<dbReference type="Gene3D" id="1.10.760.10">
    <property type="entry name" value="Cytochrome c-like domain"/>
    <property type="match status" value="1"/>
</dbReference>
<accession>A0ABQ5TA92</accession>
<dbReference type="Proteomes" id="UP001143509">
    <property type="component" value="Unassembled WGS sequence"/>
</dbReference>
<feature type="domain" description="Cytochrome c" evidence="5">
    <location>
        <begin position="31"/>
        <end position="122"/>
    </location>
</feature>
<gene>
    <name evidence="6" type="ORF">GCM10017620_19470</name>
</gene>
<dbReference type="InterPro" id="IPR036909">
    <property type="entry name" value="Cyt_c-like_dom_sf"/>
</dbReference>
<evidence type="ECO:0000259" key="5">
    <source>
        <dbReference type="PROSITE" id="PS51007"/>
    </source>
</evidence>
<protein>
    <recommendedName>
        <fullName evidence="5">Cytochrome c domain-containing protein</fullName>
    </recommendedName>
</protein>
<keyword evidence="3 4" id="KW-0408">Iron</keyword>
<dbReference type="InterPro" id="IPR009056">
    <property type="entry name" value="Cyt_c-like_dom"/>
</dbReference>
<reference evidence="6" key="2">
    <citation type="submission" date="2023-01" db="EMBL/GenBank/DDBJ databases">
        <authorList>
            <person name="Sun Q."/>
            <person name="Evtushenko L."/>
        </authorList>
    </citation>
    <scope>NUCLEOTIDE SEQUENCE</scope>
    <source>
        <strain evidence="6">VKM B-1499</strain>
    </source>
</reference>
<evidence type="ECO:0000256" key="3">
    <source>
        <dbReference type="ARBA" id="ARBA00023004"/>
    </source>
</evidence>
<proteinExistence type="predicted"/>
<evidence type="ECO:0000256" key="1">
    <source>
        <dbReference type="ARBA" id="ARBA00022617"/>
    </source>
</evidence>